<dbReference type="AlphaFoldDB" id="A0A7J5TSY0"/>
<dbReference type="PANTHER" id="PTHR11070">
    <property type="entry name" value="UVRD / RECB / PCRA DNA HELICASE FAMILY MEMBER"/>
    <property type="match status" value="1"/>
</dbReference>
<accession>A0A7J5TSY0</accession>
<keyword evidence="12" id="KW-1185">Reference proteome</keyword>
<dbReference type="GO" id="GO:0043138">
    <property type="term" value="F:3'-5' DNA helicase activity"/>
    <property type="evidence" value="ECO:0007669"/>
    <property type="project" value="UniProtKB-EC"/>
</dbReference>
<reference evidence="11 12" key="1">
    <citation type="submission" date="2019-10" db="EMBL/GenBank/DDBJ databases">
        <title>Rudanella paleaurantiibacter sp. nov., isolated from sludge.</title>
        <authorList>
            <person name="Xu S.Q."/>
        </authorList>
    </citation>
    <scope>NUCLEOTIDE SEQUENCE [LARGE SCALE GENOMIC DNA]</scope>
    <source>
        <strain evidence="11 12">HX-22-17</strain>
    </source>
</reference>
<dbReference type="Proteomes" id="UP000488299">
    <property type="component" value="Unassembled WGS sequence"/>
</dbReference>
<dbReference type="EC" id="5.6.2.4" evidence="7"/>
<dbReference type="Gene3D" id="3.40.50.300">
    <property type="entry name" value="P-loop containing nucleotide triphosphate hydrolases"/>
    <property type="match status" value="2"/>
</dbReference>
<dbReference type="RefSeq" id="WP_152126706.1">
    <property type="nucleotide sequence ID" value="NZ_WELI01000014.1"/>
</dbReference>
<evidence type="ECO:0000256" key="6">
    <source>
        <dbReference type="ARBA" id="ARBA00034617"/>
    </source>
</evidence>
<proteinExistence type="predicted"/>
<evidence type="ECO:0000256" key="2">
    <source>
        <dbReference type="ARBA" id="ARBA00022801"/>
    </source>
</evidence>
<dbReference type="InterPro" id="IPR014016">
    <property type="entry name" value="UvrD-like_ATP-bd"/>
</dbReference>
<gene>
    <name evidence="11" type="ORF">F5984_23690</name>
</gene>
<evidence type="ECO:0000256" key="8">
    <source>
        <dbReference type="ARBA" id="ARBA00048988"/>
    </source>
</evidence>
<dbReference type="EMBL" id="WELI01000014">
    <property type="protein sequence ID" value="KAB7726633.1"/>
    <property type="molecule type" value="Genomic_DNA"/>
</dbReference>
<evidence type="ECO:0000256" key="4">
    <source>
        <dbReference type="ARBA" id="ARBA00022840"/>
    </source>
</evidence>
<dbReference type="InterPro" id="IPR014017">
    <property type="entry name" value="DNA_helicase_UvrD-like_C"/>
</dbReference>
<keyword evidence="2 9" id="KW-0378">Hydrolase</keyword>
<dbReference type="GO" id="GO:0000725">
    <property type="term" value="P:recombinational repair"/>
    <property type="evidence" value="ECO:0007669"/>
    <property type="project" value="TreeGrafter"/>
</dbReference>
<name>A0A7J5TSY0_9BACT</name>
<feature type="binding site" evidence="9">
    <location>
        <begin position="259"/>
        <end position="266"/>
    </location>
    <ligand>
        <name>ATP</name>
        <dbReference type="ChEBI" id="CHEBI:30616"/>
    </ligand>
</feature>
<keyword evidence="3 9" id="KW-0347">Helicase</keyword>
<keyword evidence="1 9" id="KW-0547">Nucleotide-binding</keyword>
<dbReference type="GO" id="GO:0005524">
    <property type="term" value="F:ATP binding"/>
    <property type="evidence" value="ECO:0007669"/>
    <property type="project" value="UniProtKB-UniRule"/>
</dbReference>
<dbReference type="GO" id="GO:0003677">
    <property type="term" value="F:DNA binding"/>
    <property type="evidence" value="ECO:0007669"/>
    <property type="project" value="InterPro"/>
</dbReference>
<evidence type="ECO:0000256" key="7">
    <source>
        <dbReference type="ARBA" id="ARBA00034808"/>
    </source>
</evidence>
<evidence type="ECO:0000256" key="5">
    <source>
        <dbReference type="ARBA" id="ARBA00023235"/>
    </source>
</evidence>
<organism evidence="11 12">
    <name type="scientific">Rudanella paleaurantiibacter</name>
    <dbReference type="NCBI Taxonomy" id="2614655"/>
    <lineage>
        <taxon>Bacteria</taxon>
        <taxon>Pseudomonadati</taxon>
        <taxon>Bacteroidota</taxon>
        <taxon>Cytophagia</taxon>
        <taxon>Cytophagales</taxon>
        <taxon>Cytophagaceae</taxon>
        <taxon>Rudanella</taxon>
    </lineage>
</organism>
<dbReference type="Pfam" id="PF00580">
    <property type="entry name" value="UvrD-helicase"/>
    <property type="match status" value="1"/>
</dbReference>
<dbReference type="SUPFAM" id="SSF52540">
    <property type="entry name" value="P-loop containing nucleoside triphosphate hydrolases"/>
    <property type="match status" value="1"/>
</dbReference>
<keyword evidence="4 9" id="KW-0067">ATP-binding</keyword>
<comment type="catalytic activity">
    <reaction evidence="6">
        <text>Couples ATP hydrolysis with the unwinding of duplex DNA by translocating in the 3'-5' direction.</text>
        <dbReference type="EC" id="5.6.2.4"/>
    </reaction>
</comment>
<evidence type="ECO:0000313" key="11">
    <source>
        <dbReference type="EMBL" id="KAB7726633.1"/>
    </source>
</evidence>
<evidence type="ECO:0000256" key="3">
    <source>
        <dbReference type="ARBA" id="ARBA00022806"/>
    </source>
</evidence>
<dbReference type="PROSITE" id="PS51198">
    <property type="entry name" value="UVRD_HELICASE_ATP_BIND"/>
    <property type="match status" value="1"/>
</dbReference>
<dbReference type="Pfam" id="PF13361">
    <property type="entry name" value="UvrD_C"/>
    <property type="match status" value="2"/>
</dbReference>
<dbReference type="InterPro" id="IPR027417">
    <property type="entry name" value="P-loop_NTPase"/>
</dbReference>
<evidence type="ECO:0000259" key="10">
    <source>
        <dbReference type="PROSITE" id="PS51198"/>
    </source>
</evidence>
<dbReference type="PANTHER" id="PTHR11070:SF45">
    <property type="entry name" value="DNA 3'-5' HELICASE"/>
    <property type="match status" value="1"/>
</dbReference>
<dbReference type="InterPro" id="IPR000212">
    <property type="entry name" value="DNA_helicase_UvrD/REP"/>
</dbReference>
<protein>
    <recommendedName>
        <fullName evidence="7">DNA 3'-5' helicase</fullName>
        <ecNumber evidence="7">5.6.2.4</ecNumber>
    </recommendedName>
</protein>
<sequence>MKLLLYDKFWDSFMRLPKGIQQKVIDLQHKLRQDSRSAALHLEPIHTFLDPQLRTARVDLKYRAIVAAPTTGDVYYLLWVDNHDEAMDWARNKQFHWNEQTQAAQLFEAATGDAVLSPTSKSVTNSPEQTLYGRLTDEQLLAIGVPGILIPAVRNIADLNALDQMEPYLPGDAFENLFYAAEGADIDRLIEEVAEGKVDATQTEAAGSLNNQRHFIELTDDALFNQALTGEFSKWKFYLHPSQRKLVEGHFNGSVKVSGGAGTGKTVAAIHRLKHLIEQYNPDRKLLFTTFTRSLTDNLEQLIRELGVPTNRYEVRNIDALMLDLARQYGLLSDADKLTNWPNSRSSLELWESFLESQLTEFEPSFLNAEYEQVVLAGNVTSPAAYYAVSRAGRSRPLTRKQRMEVWRLIEQYNAYLRENNFFHRDALFNSVSAQLSQLPTRPYSYVIADELQDLANVELRFLRALTEEGPNDLFLVGDPLQRIYARKVNFTQAGINIRGVRSRRLRINYRTTEEIKRFAVSVIQQSDFDDFDGGTEEKGGYRSLFHGQAPSYQVFESKEQELAYVLKKIDEHHERGIAYADMVVASRTKEELKTVKTQLHNRKLPYSDLGNPGKANDPTGIRLCSFHNLKGLEFKSVFLIDINQRTLPFKPASYAAWDGATQTDYLQSERSLLYVASTRAVQSVTITGTGRGSDWLPNPHQ</sequence>
<feature type="domain" description="UvrD-like helicase ATP-binding" evidence="10">
    <location>
        <begin position="238"/>
        <end position="513"/>
    </location>
</feature>
<comment type="catalytic activity">
    <reaction evidence="8">
        <text>ATP + H2O = ADP + phosphate + H(+)</text>
        <dbReference type="Rhea" id="RHEA:13065"/>
        <dbReference type="ChEBI" id="CHEBI:15377"/>
        <dbReference type="ChEBI" id="CHEBI:15378"/>
        <dbReference type="ChEBI" id="CHEBI:30616"/>
        <dbReference type="ChEBI" id="CHEBI:43474"/>
        <dbReference type="ChEBI" id="CHEBI:456216"/>
        <dbReference type="EC" id="5.6.2.4"/>
    </reaction>
</comment>
<evidence type="ECO:0000256" key="9">
    <source>
        <dbReference type="PROSITE-ProRule" id="PRU00560"/>
    </source>
</evidence>
<keyword evidence="5" id="KW-0413">Isomerase</keyword>
<comment type="caution">
    <text evidence="11">The sequence shown here is derived from an EMBL/GenBank/DDBJ whole genome shotgun (WGS) entry which is preliminary data.</text>
</comment>
<evidence type="ECO:0000313" key="12">
    <source>
        <dbReference type="Proteomes" id="UP000488299"/>
    </source>
</evidence>
<evidence type="ECO:0000256" key="1">
    <source>
        <dbReference type="ARBA" id="ARBA00022741"/>
    </source>
</evidence>
<dbReference type="GO" id="GO:0016787">
    <property type="term" value="F:hydrolase activity"/>
    <property type="evidence" value="ECO:0007669"/>
    <property type="project" value="UniProtKB-UniRule"/>
</dbReference>